<name>A0A1B6CT55_9HEMI</name>
<protein>
    <submittedName>
        <fullName evidence="1">Uncharacterized protein</fullName>
    </submittedName>
</protein>
<dbReference type="EMBL" id="GEDC01020648">
    <property type="protein sequence ID" value="JAS16650.1"/>
    <property type="molecule type" value="Transcribed_RNA"/>
</dbReference>
<organism evidence="1">
    <name type="scientific">Clastoptera arizonana</name>
    <name type="common">Arizona spittle bug</name>
    <dbReference type="NCBI Taxonomy" id="38151"/>
    <lineage>
        <taxon>Eukaryota</taxon>
        <taxon>Metazoa</taxon>
        <taxon>Ecdysozoa</taxon>
        <taxon>Arthropoda</taxon>
        <taxon>Hexapoda</taxon>
        <taxon>Insecta</taxon>
        <taxon>Pterygota</taxon>
        <taxon>Neoptera</taxon>
        <taxon>Paraneoptera</taxon>
        <taxon>Hemiptera</taxon>
        <taxon>Auchenorrhyncha</taxon>
        <taxon>Cercopoidea</taxon>
        <taxon>Clastopteridae</taxon>
        <taxon>Clastoptera</taxon>
    </lineage>
</organism>
<feature type="non-terminal residue" evidence="1">
    <location>
        <position position="1"/>
    </location>
</feature>
<reference evidence="1" key="1">
    <citation type="submission" date="2015-12" db="EMBL/GenBank/DDBJ databases">
        <title>De novo transcriptome assembly of four potential Pierce s Disease insect vectors from Arizona vineyards.</title>
        <authorList>
            <person name="Tassone E.E."/>
        </authorList>
    </citation>
    <scope>NUCLEOTIDE SEQUENCE</scope>
</reference>
<sequence>CSKSIEFPIYNHGKYFNHKAVLFECFILVTRVLSFQSTTLAKTSTIKQLYLSVSFCSKSIEFPIYNHGKYFNHKAVLFECFIIVARVLSFQSTTMANTSTINQFYLSVSFFYNEKLIRNNKSPKSSNFFSDAWTKDGDRATTTARGVFQIQANTTLHYYKYLHDRFRHESWIYCDCSALYDDARQSCDHRPRTGFLDSQFCIYRHTNWVFDNWAYP</sequence>
<gene>
    <name evidence="1" type="ORF">g.27977</name>
</gene>
<proteinExistence type="predicted"/>
<evidence type="ECO:0000313" key="1">
    <source>
        <dbReference type="EMBL" id="JAS16650.1"/>
    </source>
</evidence>
<dbReference type="AlphaFoldDB" id="A0A1B6CT55"/>
<accession>A0A1B6CT55</accession>